<dbReference type="InterPro" id="IPR000422">
    <property type="entry name" value="DHBP_synthase_RibB"/>
</dbReference>
<dbReference type="Proteomes" id="UP000233534">
    <property type="component" value="Chromosome"/>
</dbReference>
<evidence type="ECO:0000313" key="21">
    <source>
        <dbReference type="EMBL" id="AUG57026.1"/>
    </source>
</evidence>
<comment type="function">
    <text evidence="3 19">Catalyzes the conversion of D-ribulose 5-phosphate to formate and 3,4-dihydroxy-2-butanone 4-phosphate.</text>
</comment>
<feature type="binding site" evidence="19">
    <location>
        <position position="33"/>
    </location>
    <ligand>
        <name>D-ribulose 5-phosphate</name>
        <dbReference type="ChEBI" id="CHEBI:58121"/>
    </ligand>
</feature>
<evidence type="ECO:0000256" key="19">
    <source>
        <dbReference type="HAMAP-Rule" id="MF_01283"/>
    </source>
</evidence>
<dbReference type="InterPro" id="IPR017945">
    <property type="entry name" value="DHBP_synth_RibB-like_a/b_dom"/>
</dbReference>
<feature type="binding site" evidence="19">
    <location>
        <begin position="296"/>
        <end position="298"/>
    </location>
    <ligand>
        <name>GTP</name>
        <dbReference type="ChEBI" id="CHEBI:37565"/>
    </ligand>
</feature>
<feature type="binding site" evidence="19">
    <location>
        <begin position="140"/>
        <end position="144"/>
    </location>
    <ligand>
        <name>D-ribulose 5-phosphate</name>
        <dbReference type="ChEBI" id="CHEBI:58121"/>
    </ligand>
</feature>
<dbReference type="Gene3D" id="3.90.870.10">
    <property type="entry name" value="DHBP synthase"/>
    <property type="match status" value="1"/>
</dbReference>
<comment type="cofactor">
    <cofactor evidence="19">
        <name>Zn(2+)</name>
        <dbReference type="ChEBI" id="CHEBI:29105"/>
    </cofactor>
    <text evidence="19">Binds 1 zinc ion per subunit.</text>
</comment>
<evidence type="ECO:0000256" key="13">
    <source>
        <dbReference type="ARBA" id="ARBA00023134"/>
    </source>
</evidence>
<feature type="binding site" evidence="19">
    <location>
        <position position="274"/>
    </location>
    <ligand>
        <name>GTP</name>
        <dbReference type="ChEBI" id="CHEBI:37565"/>
    </ligand>
</feature>
<evidence type="ECO:0000256" key="5">
    <source>
        <dbReference type="ARBA" id="ARBA00004904"/>
    </source>
</evidence>
<comment type="cofactor">
    <cofactor evidence="19">
        <name>Mg(2+)</name>
        <dbReference type="ChEBI" id="CHEBI:18420"/>
    </cofactor>
    <cofactor evidence="19">
        <name>Mn(2+)</name>
        <dbReference type="ChEBI" id="CHEBI:29035"/>
    </cofactor>
    <text evidence="19">Binds 2 divalent metal cations per subunit. Magnesium or manganese.</text>
</comment>
<keyword evidence="9 19" id="KW-0547">Nucleotide-binding</keyword>
<dbReference type="Pfam" id="PF00925">
    <property type="entry name" value="GTP_cyclohydro2"/>
    <property type="match status" value="1"/>
</dbReference>
<dbReference type="NCBIfam" id="NF001591">
    <property type="entry name" value="PRK00393.1"/>
    <property type="match status" value="1"/>
</dbReference>
<keyword evidence="11 19" id="KW-0862">Zinc</keyword>
<evidence type="ECO:0000256" key="11">
    <source>
        <dbReference type="ARBA" id="ARBA00022833"/>
    </source>
</evidence>
<dbReference type="HAMAP" id="MF_00180">
    <property type="entry name" value="RibB"/>
    <property type="match status" value="1"/>
</dbReference>
<evidence type="ECO:0000256" key="14">
    <source>
        <dbReference type="ARBA" id="ARBA00023211"/>
    </source>
</evidence>
<feature type="binding site" evidence="19">
    <location>
        <position position="358"/>
    </location>
    <ligand>
        <name>GTP</name>
        <dbReference type="ChEBI" id="CHEBI:37565"/>
    </ligand>
</feature>
<comment type="catalytic activity">
    <reaction evidence="18 19">
        <text>GTP + 4 H2O = 2,5-diamino-6-hydroxy-4-(5-phosphoribosylamino)-pyrimidine + formate + 2 phosphate + 3 H(+)</text>
        <dbReference type="Rhea" id="RHEA:23704"/>
        <dbReference type="ChEBI" id="CHEBI:15377"/>
        <dbReference type="ChEBI" id="CHEBI:15378"/>
        <dbReference type="ChEBI" id="CHEBI:15740"/>
        <dbReference type="ChEBI" id="CHEBI:37565"/>
        <dbReference type="ChEBI" id="CHEBI:43474"/>
        <dbReference type="ChEBI" id="CHEBI:58614"/>
        <dbReference type="EC" id="3.5.4.25"/>
    </reaction>
</comment>
<feature type="binding site" evidence="19">
    <location>
        <position position="29"/>
    </location>
    <ligand>
        <name>Mg(2+)</name>
        <dbReference type="ChEBI" id="CHEBI:18420"/>
        <label>2</label>
    </ligand>
</feature>
<dbReference type="GO" id="GO:0003935">
    <property type="term" value="F:GTP cyclohydrolase II activity"/>
    <property type="evidence" value="ECO:0007669"/>
    <property type="project" value="UniProtKB-UniRule"/>
</dbReference>
<evidence type="ECO:0000256" key="2">
    <source>
        <dbReference type="ARBA" id="ARBA00001936"/>
    </source>
</evidence>
<keyword evidence="16 19" id="KW-0511">Multifunctional enzyme</keyword>
<organism evidence="21 22">
    <name type="scientific">Acetivibrio saccincola</name>
    <dbReference type="NCBI Taxonomy" id="1677857"/>
    <lineage>
        <taxon>Bacteria</taxon>
        <taxon>Bacillati</taxon>
        <taxon>Bacillota</taxon>
        <taxon>Clostridia</taxon>
        <taxon>Eubacteriales</taxon>
        <taxon>Oscillospiraceae</taxon>
        <taxon>Acetivibrio</taxon>
    </lineage>
</organism>
<feature type="binding site" evidence="19">
    <location>
        <position position="164"/>
    </location>
    <ligand>
        <name>D-ribulose 5-phosphate</name>
        <dbReference type="ChEBI" id="CHEBI:58121"/>
    </ligand>
</feature>
<reference evidence="21 22" key="1">
    <citation type="submission" date="2017-12" db="EMBL/GenBank/DDBJ databases">
        <title>Complete genome sequence of Herbivorax saccincola GGR1, a novel Cellulosome-producing hydrolytic bacterium in a thermophilic biogas plant, established by Illumina and Nanopore MinION sequencing.</title>
        <authorList>
            <person name="Pechtl A."/>
            <person name="Ruckert C."/>
            <person name="Koeck D.E."/>
            <person name="Maus I."/>
            <person name="Winkler A."/>
            <person name="Kalinowski J."/>
            <person name="Puhler A."/>
            <person name="Schwarz W.W."/>
            <person name="Zverlov V.V."/>
            <person name="Schluter A."/>
            <person name="Liebl W."/>
        </authorList>
    </citation>
    <scope>NUCLEOTIDE SEQUENCE [LARGE SCALE GENOMIC DNA]</scope>
    <source>
        <strain evidence="22">SR1</strain>
    </source>
</reference>
<dbReference type="InterPro" id="IPR036144">
    <property type="entry name" value="RibA-like_sf"/>
</dbReference>
<comment type="catalytic activity">
    <reaction evidence="1 19">
        <text>D-ribulose 5-phosphate = (2S)-2-hydroxy-3-oxobutyl phosphate + formate + H(+)</text>
        <dbReference type="Rhea" id="RHEA:18457"/>
        <dbReference type="ChEBI" id="CHEBI:15378"/>
        <dbReference type="ChEBI" id="CHEBI:15740"/>
        <dbReference type="ChEBI" id="CHEBI:58121"/>
        <dbReference type="ChEBI" id="CHEBI:58830"/>
        <dbReference type="EC" id="4.1.99.12"/>
    </reaction>
</comment>
<gene>
    <name evidence="19 21" type="primary">ribBA</name>
    <name evidence="21" type="ORF">HVS_05475</name>
</gene>
<dbReference type="SUPFAM" id="SSF142695">
    <property type="entry name" value="RibA-like"/>
    <property type="match status" value="1"/>
</dbReference>
<dbReference type="NCBIfam" id="TIGR00506">
    <property type="entry name" value="ribB"/>
    <property type="match status" value="1"/>
</dbReference>
<dbReference type="HAMAP" id="MF_00179">
    <property type="entry name" value="RibA"/>
    <property type="match status" value="1"/>
</dbReference>
<keyword evidence="13 19" id="KW-0342">GTP-binding</keyword>
<evidence type="ECO:0000256" key="15">
    <source>
        <dbReference type="ARBA" id="ARBA00023239"/>
    </source>
</evidence>
<dbReference type="GO" id="GO:0008686">
    <property type="term" value="F:3,4-dihydroxy-2-butanone-4-phosphate synthase activity"/>
    <property type="evidence" value="ECO:0007669"/>
    <property type="project" value="UniProtKB-UniRule"/>
</dbReference>
<dbReference type="PANTHER" id="PTHR21327">
    <property type="entry name" value="GTP CYCLOHYDROLASE II-RELATED"/>
    <property type="match status" value="1"/>
</dbReference>
<feature type="domain" description="GTP cyclohydrolase II" evidence="20">
    <location>
        <begin position="208"/>
        <end position="374"/>
    </location>
</feature>
<name>A0A2K9E6D5_9FIRM</name>
<feature type="site" description="Essential for DHBP synthase activity" evidence="19">
    <location>
        <position position="126"/>
    </location>
</feature>
<comment type="function">
    <text evidence="17 19">Catalyzes the conversion of GTP to 2,5-diamino-6-ribosylamino-4(3H)-pyrimidinone 5'-phosphate (DARP), formate and pyrophosphate.</text>
</comment>
<dbReference type="NCBIfam" id="NF006803">
    <property type="entry name" value="PRK09311.1"/>
    <property type="match status" value="1"/>
</dbReference>
<keyword evidence="10 19" id="KW-0378">Hydrolase</keyword>
<dbReference type="Gene3D" id="3.40.50.10990">
    <property type="entry name" value="GTP cyclohydrolase II"/>
    <property type="match status" value="1"/>
</dbReference>
<comment type="similarity">
    <text evidence="6 19">In the N-terminal section; belongs to the DHBP synthase family.</text>
</comment>
<evidence type="ECO:0000256" key="9">
    <source>
        <dbReference type="ARBA" id="ARBA00022741"/>
    </source>
</evidence>
<dbReference type="CDD" id="cd00641">
    <property type="entry name" value="GTP_cyclohydro2"/>
    <property type="match status" value="1"/>
</dbReference>
<evidence type="ECO:0000256" key="7">
    <source>
        <dbReference type="ARBA" id="ARBA00022619"/>
    </source>
</evidence>
<dbReference type="Pfam" id="PF00926">
    <property type="entry name" value="DHBP_synthase"/>
    <property type="match status" value="1"/>
</dbReference>
<evidence type="ECO:0000256" key="1">
    <source>
        <dbReference type="ARBA" id="ARBA00000141"/>
    </source>
</evidence>
<feature type="binding site" evidence="19">
    <location>
        <position position="258"/>
    </location>
    <ligand>
        <name>Zn(2+)</name>
        <dbReference type="ChEBI" id="CHEBI:29105"/>
        <note>catalytic</note>
    </ligand>
</feature>
<dbReference type="EC" id="4.1.99.12" evidence="19"/>
<evidence type="ECO:0000256" key="4">
    <source>
        <dbReference type="ARBA" id="ARBA00004853"/>
    </source>
</evidence>
<dbReference type="GO" id="GO:0009231">
    <property type="term" value="P:riboflavin biosynthetic process"/>
    <property type="evidence" value="ECO:0007669"/>
    <property type="project" value="UniProtKB-UniRule"/>
</dbReference>
<keyword evidence="14 19" id="KW-0464">Manganese</keyword>
<keyword evidence="8 19" id="KW-0479">Metal-binding</keyword>
<feature type="binding site" evidence="19">
    <location>
        <position position="269"/>
    </location>
    <ligand>
        <name>Zn(2+)</name>
        <dbReference type="ChEBI" id="CHEBI:29105"/>
        <note>catalytic</note>
    </ligand>
</feature>
<dbReference type="GO" id="GO:0005525">
    <property type="term" value="F:GTP binding"/>
    <property type="evidence" value="ECO:0007669"/>
    <property type="project" value="UniProtKB-KW"/>
</dbReference>
<evidence type="ECO:0000256" key="6">
    <source>
        <dbReference type="ARBA" id="ARBA00005520"/>
    </source>
</evidence>
<feature type="active site" description="Nucleophile; for GTP cyclohydrolase activity" evidence="19">
    <location>
        <position position="332"/>
    </location>
</feature>
<dbReference type="PIRSF" id="PIRSF001259">
    <property type="entry name" value="RibA"/>
    <property type="match status" value="1"/>
</dbReference>
<evidence type="ECO:0000256" key="16">
    <source>
        <dbReference type="ARBA" id="ARBA00023268"/>
    </source>
</evidence>
<evidence type="ECO:0000256" key="18">
    <source>
        <dbReference type="ARBA" id="ARBA00049295"/>
    </source>
</evidence>
<feature type="active site" description="Proton acceptor; for GTP cyclohydrolase activity" evidence="19">
    <location>
        <position position="330"/>
    </location>
</feature>
<comment type="cofactor">
    <cofactor evidence="2">
        <name>Mn(2+)</name>
        <dbReference type="ChEBI" id="CHEBI:29035"/>
    </cofactor>
</comment>
<proteinExistence type="inferred from homology"/>
<dbReference type="FunFam" id="3.90.870.10:FF:000001">
    <property type="entry name" value="Riboflavin biosynthesis protein RibBA"/>
    <property type="match status" value="1"/>
</dbReference>
<comment type="pathway">
    <text evidence="5 19">Cofactor biosynthesis; riboflavin biosynthesis; 2-hydroxy-3-oxobutyl phosphate from D-ribulose 5-phosphate: step 1/1.</text>
</comment>
<dbReference type="PANTHER" id="PTHR21327:SF18">
    <property type="entry name" value="3,4-DIHYDROXY-2-BUTANONE 4-PHOSPHATE SYNTHASE"/>
    <property type="match status" value="1"/>
</dbReference>
<dbReference type="GO" id="GO:0008270">
    <property type="term" value="F:zinc ion binding"/>
    <property type="evidence" value="ECO:0007669"/>
    <property type="project" value="UniProtKB-UniRule"/>
</dbReference>
<evidence type="ECO:0000256" key="12">
    <source>
        <dbReference type="ARBA" id="ARBA00022842"/>
    </source>
</evidence>
<dbReference type="FunFam" id="3.40.50.10990:FF:000001">
    <property type="entry name" value="Riboflavin biosynthesis protein RibBA"/>
    <property type="match status" value="1"/>
</dbReference>
<evidence type="ECO:0000256" key="8">
    <source>
        <dbReference type="ARBA" id="ARBA00022723"/>
    </source>
</evidence>
<comment type="pathway">
    <text evidence="4 19">Cofactor biosynthesis; riboflavin biosynthesis; 5-amino-6-(D-ribitylamino)uracil from GTP: step 1/4.</text>
</comment>
<feature type="binding site" evidence="19">
    <location>
        <position position="143"/>
    </location>
    <ligand>
        <name>Mg(2+)</name>
        <dbReference type="ChEBI" id="CHEBI:18420"/>
        <label>2</label>
    </ligand>
</feature>
<dbReference type="SUPFAM" id="SSF55821">
    <property type="entry name" value="YrdC/RibB"/>
    <property type="match status" value="1"/>
</dbReference>
<protein>
    <recommendedName>
        <fullName evidence="19">Riboflavin biosynthesis protein RibBA</fullName>
    </recommendedName>
    <domain>
        <recommendedName>
            <fullName evidence="19">3,4-dihydroxy-2-butanone 4-phosphate synthase</fullName>
            <shortName evidence="19">DHBP synthase</shortName>
            <ecNumber evidence="19">4.1.99.12</ecNumber>
        </recommendedName>
    </domain>
    <domain>
        <recommendedName>
            <fullName evidence="19">GTP cyclohydrolase-2</fullName>
            <ecNumber evidence="19">3.5.4.25</ecNumber>
        </recommendedName>
        <alternativeName>
            <fullName evidence="19">GTP cyclohydrolase II</fullName>
        </alternativeName>
    </domain>
</protein>
<dbReference type="InterPro" id="IPR000926">
    <property type="entry name" value="RibA"/>
</dbReference>
<dbReference type="NCBIfam" id="TIGR00505">
    <property type="entry name" value="ribA"/>
    <property type="match status" value="1"/>
</dbReference>
<evidence type="ECO:0000256" key="17">
    <source>
        <dbReference type="ARBA" id="ARBA00043932"/>
    </source>
</evidence>
<feature type="site" description="Essential for DHBP synthase activity" evidence="19">
    <location>
        <position position="164"/>
    </location>
</feature>
<keyword evidence="12 19" id="KW-0460">Magnesium</keyword>
<sequence length="413" mass="45922">MLKFNKVEEAIEDIKQGKMVVVVDDEDRENEGDLVMAAEKATPESINFMATYGRGMICAPLTKARAEELKLDLMVEKNKERMKTAFTVTVDHKDTTTGISAFERAKTIKELANKDAKAEDFLRPGHVFPLVAVEGGVLKRAGHTEAAVDLAKMAGLYPAGVICEIMNEDGTMARVPQLMEYVKKHNLKIITIADIISYRRNTEKLIKKAAEAKMPTKYGEFKIVAYENAINGEHHVALVKGDISGTDEPVLVRVHSECLTGDAFHSLRCDCGEQLEVALKKINEEGRGVLLYMRQEGRGIGLVNKVKAYELQDEGKDTVEANILLGFPADLREYGIGAQILKDLGLKKIKLLTNNPKKLVGLKGHGLELVERVPIEIKENNVNKFYLMTKKEKMGHMLSSLISKEDKEDNKNG</sequence>
<dbReference type="KEGG" id="hsc:HVS_05475"/>
<comment type="similarity">
    <text evidence="19">In the C-terminal section; belongs to the GTP cyclohydrolase II family.</text>
</comment>
<dbReference type="HAMAP" id="MF_01283">
    <property type="entry name" value="RibBA"/>
    <property type="match status" value="1"/>
</dbReference>
<evidence type="ECO:0000256" key="10">
    <source>
        <dbReference type="ARBA" id="ARBA00022801"/>
    </source>
</evidence>
<dbReference type="InterPro" id="IPR016299">
    <property type="entry name" value="Riboflavin_synth_RibBA"/>
</dbReference>
<feature type="region of interest" description="DHBP synthase" evidence="19">
    <location>
        <begin position="1"/>
        <end position="201"/>
    </location>
</feature>
<dbReference type="RefSeq" id="WP_207654802.1">
    <property type="nucleotide sequence ID" value="NZ_CP025197.1"/>
</dbReference>
<dbReference type="GO" id="GO:0030145">
    <property type="term" value="F:manganese ion binding"/>
    <property type="evidence" value="ECO:0007669"/>
    <property type="project" value="UniProtKB-UniRule"/>
</dbReference>
<feature type="binding site" evidence="19">
    <location>
        <position position="318"/>
    </location>
    <ligand>
        <name>GTP</name>
        <dbReference type="ChEBI" id="CHEBI:37565"/>
    </ligand>
</feature>
<feature type="binding site" evidence="19">
    <location>
        <position position="29"/>
    </location>
    <ligand>
        <name>Mg(2+)</name>
        <dbReference type="ChEBI" id="CHEBI:18420"/>
        <label>1</label>
    </ligand>
</feature>
<keyword evidence="22" id="KW-1185">Reference proteome</keyword>
<dbReference type="EMBL" id="CP025197">
    <property type="protein sequence ID" value="AUG57026.1"/>
    <property type="molecule type" value="Genomic_DNA"/>
</dbReference>
<evidence type="ECO:0000313" key="22">
    <source>
        <dbReference type="Proteomes" id="UP000233534"/>
    </source>
</evidence>
<dbReference type="EC" id="3.5.4.25" evidence="19"/>
<feature type="binding site" evidence="19">
    <location>
        <begin position="253"/>
        <end position="257"/>
    </location>
    <ligand>
        <name>GTP</name>
        <dbReference type="ChEBI" id="CHEBI:37565"/>
    </ligand>
</feature>
<evidence type="ECO:0000256" key="3">
    <source>
        <dbReference type="ARBA" id="ARBA00002284"/>
    </source>
</evidence>
<feature type="binding site" evidence="19">
    <location>
        <position position="271"/>
    </location>
    <ligand>
        <name>Zn(2+)</name>
        <dbReference type="ChEBI" id="CHEBI:29105"/>
        <note>catalytic</note>
    </ligand>
</feature>
<keyword evidence="15 19" id="KW-0456">Lyase</keyword>
<feature type="binding site" evidence="19">
    <location>
        <begin position="28"/>
        <end position="29"/>
    </location>
    <ligand>
        <name>D-ribulose 5-phosphate</name>
        <dbReference type="ChEBI" id="CHEBI:58121"/>
    </ligand>
</feature>
<dbReference type="InterPro" id="IPR032677">
    <property type="entry name" value="GTP_cyclohydro_II"/>
</dbReference>
<evidence type="ECO:0000259" key="20">
    <source>
        <dbReference type="Pfam" id="PF00925"/>
    </source>
</evidence>
<dbReference type="GO" id="GO:0000287">
    <property type="term" value="F:magnesium ion binding"/>
    <property type="evidence" value="ECO:0007669"/>
    <property type="project" value="UniProtKB-UniRule"/>
</dbReference>
<accession>A0A2K9E6D5</accession>
<dbReference type="GO" id="GO:0005829">
    <property type="term" value="C:cytosol"/>
    <property type="evidence" value="ECO:0007669"/>
    <property type="project" value="TreeGrafter"/>
</dbReference>
<feature type="binding site" evidence="19">
    <location>
        <position position="353"/>
    </location>
    <ligand>
        <name>GTP</name>
        <dbReference type="ChEBI" id="CHEBI:37565"/>
    </ligand>
</feature>
<feature type="region of interest" description="GTP cyclohydrolase II" evidence="19">
    <location>
        <begin position="202"/>
        <end position="413"/>
    </location>
</feature>
<keyword evidence="7 19" id="KW-0686">Riboflavin biosynthesis</keyword>
<dbReference type="UniPathway" id="UPA00275">
    <property type="reaction ID" value="UER00399"/>
</dbReference>
<dbReference type="AlphaFoldDB" id="A0A2K9E6D5"/>